<evidence type="ECO:0000256" key="2">
    <source>
        <dbReference type="SAM" id="SignalP"/>
    </source>
</evidence>
<sequence>MRLCGKMERKAKGDIMNRYILALTAAIACTAPVQAQVQAQTTQHHDHTAMQHAAPGAGLSSATAVPREPGQSAFAAIQEIVTILESDPETDWSRVDIEALRNHLADMDNVTLRADVQTTPVEGGYRFTVTGEGKVTSSIRRMLNAHAATMNGTRGFSYEVAETPGGSILTVTASEPSDLQMLSGLGFIGVMTLGAHHQEHHLALASGQSPHH</sequence>
<dbReference type="EMBL" id="AAUW01000020">
    <property type="protein sequence ID" value="EAV41535.1"/>
    <property type="molecule type" value="Genomic_DNA"/>
</dbReference>
<dbReference type="AlphaFoldDB" id="A0P0C7"/>
<dbReference type="Proteomes" id="UP000004848">
    <property type="component" value="Unassembled WGS sequence"/>
</dbReference>
<name>A0P0C7_ROSAI</name>
<evidence type="ECO:0000313" key="3">
    <source>
        <dbReference type="EMBL" id="EAV41535.1"/>
    </source>
</evidence>
<feature type="signal peptide" evidence="2">
    <location>
        <begin position="1"/>
        <end position="35"/>
    </location>
</feature>
<proteinExistence type="predicted"/>
<protein>
    <submittedName>
        <fullName evidence="3">Uncharacterized protein</fullName>
    </submittedName>
</protein>
<accession>A0P0C7</accession>
<evidence type="ECO:0000256" key="1">
    <source>
        <dbReference type="SAM" id="MobiDB-lite"/>
    </source>
</evidence>
<dbReference type="eggNOG" id="ENOG5032SHG">
    <property type="taxonomic scope" value="Bacteria"/>
</dbReference>
<comment type="caution">
    <text evidence="3">The sequence shown here is derived from an EMBL/GenBank/DDBJ whole genome shotgun (WGS) entry which is preliminary data.</text>
</comment>
<feature type="region of interest" description="Disordered" evidence="1">
    <location>
        <begin position="41"/>
        <end position="65"/>
    </location>
</feature>
<organism evidence="3 4">
    <name type="scientific">Roseibium aggregatum (strain ATCC 25650 / DSM 13394 / JCM 20685 / NBRC 16684 / NCIMB 2208 / IAM 12614 / B1)</name>
    <name type="common">Stappia aggregata</name>
    <dbReference type="NCBI Taxonomy" id="384765"/>
    <lineage>
        <taxon>Bacteria</taxon>
        <taxon>Pseudomonadati</taxon>
        <taxon>Pseudomonadota</taxon>
        <taxon>Alphaproteobacteria</taxon>
        <taxon>Hyphomicrobiales</taxon>
        <taxon>Stappiaceae</taxon>
        <taxon>Roseibium</taxon>
    </lineage>
</organism>
<dbReference type="PROSITE" id="PS51257">
    <property type="entry name" value="PROKAR_LIPOPROTEIN"/>
    <property type="match status" value="1"/>
</dbReference>
<reference evidence="3 4" key="1">
    <citation type="submission" date="2006-05" db="EMBL/GenBank/DDBJ databases">
        <authorList>
            <person name="King G."/>
            <person name="Ferriera S."/>
            <person name="Johnson J."/>
            <person name="Kravitz S."/>
            <person name="Beeson K."/>
            <person name="Sutton G."/>
            <person name="Rogers Y.-H."/>
            <person name="Friedman R."/>
            <person name="Frazier M."/>
            <person name="Venter J.C."/>
        </authorList>
    </citation>
    <scope>NUCLEOTIDE SEQUENCE [LARGE SCALE GENOMIC DNA]</scope>
    <source>
        <strain evidence="4">ATCC 25650 / DSM 13394 / JCM 20685 / NBRC 16684 / NCIMB 2208 / IAM 12614 / B1</strain>
    </source>
</reference>
<feature type="chain" id="PRO_5002627941" evidence="2">
    <location>
        <begin position="36"/>
        <end position="212"/>
    </location>
</feature>
<keyword evidence="2" id="KW-0732">Signal</keyword>
<evidence type="ECO:0000313" key="4">
    <source>
        <dbReference type="Proteomes" id="UP000004848"/>
    </source>
</evidence>
<gene>
    <name evidence="3" type="ORF">SIAM614_30531</name>
</gene>